<dbReference type="RefSeq" id="WP_214055567.1">
    <property type="nucleotide sequence ID" value="NZ_BAAAHS010000044.1"/>
</dbReference>
<sequence length="98" mass="9652">MIDLPSLGLVDLVVLALVVVAAVGALRAGRGLLPVLGASLGTVALAWVAAVALTAWGPPPLAGEVQRSAFARALPMPVAALDDLGQLTGDRPGAPGTP</sequence>
<name>A0ABX8EHE2_9ACTN</name>
<proteinExistence type="predicted"/>
<feature type="transmembrane region" description="Helical" evidence="1">
    <location>
        <begin position="6"/>
        <end position="26"/>
    </location>
</feature>
<reference evidence="2 3" key="1">
    <citation type="submission" date="2021-05" db="EMBL/GenBank/DDBJ databases">
        <title>Complete genome of Nocardioides aquaticus KCTC 9944T isolated from meromictic and hypersaline Ekho Lake, Antarctica.</title>
        <authorList>
            <person name="Hwang K."/>
            <person name="Kim K.M."/>
            <person name="Choe H."/>
        </authorList>
    </citation>
    <scope>NUCLEOTIDE SEQUENCE [LARGE SCALE GENOMIC DNA]</scope>
    <source>
        <strain evidence="2 3">KCTC 9944</strain>
    </source>
</reference>
<keyword evidence="1" id="KW-0812">Transmembrane</keyword>
<evidence type="ECO:0008006" key="4">
    <source>
        <dbReference type="Google" id="ProtNLM"/>
    </source>
</evidence>
<keyword evidence="1" id="KW-0472">Membrane</keyword>
<evidence type="ECO:0000313" key="3">
    <source>
        <dbReference type="Proteomes" id="UP000679307"/>
    </source>
</evidence>
<evidence type="ECO:0000256" key="1">
    <source>
        <dbReference type="SAM" id="Phobius"/>
    </source>
</evidence>
<dbReference type="EMBL" id="CP075371">
    <property type="protein sequence ID" value="QVT79926.1"/>
    <property type="molecule type" value="Genomic_DNA"/>
</dbReference>
<dbReference type="Proteomes" id="UP000679307">
    <property type="component" value="Chromosome"/>
</dbReference>
<evidence type="ECO:0000313" key="2">
    <source>
        <dbReference type="EMBL" id="QVT79926.1"/>
    </source>
</evidence>
<accession>A0ABX8EHE2</accession>
<keyword evidence="1" id="KW-1133">Transmembrane helix</keyword>
<feature type="transmembrane region" description="Helical" evidence="1">
    <location>
        <begin position="33"/>
        <end position="56"/>
    </location>
</feature>
<organism evidence="2 3">
    <name type="scientific">Nocardioides aquaticus</name>
    <dbReference type="NCBI Taxonomy" id="160826"/>
    <lineage>
        <taxon>Bacteria</taxon>
        <taxon>Bacillati</taxon>
        <taxon>Actinomycetota</taxon>
        <taxon>Actinomycetes</taxon>
        <taxon>Propionibacteriales</taxon>
        <taxon>Nocardioidaceae</taxon>
        <taxon>Nocardioides</taxon>
    </lineage>
</organism>
<gene>
    <name evidence="2" type="ORF">ENKNEFLB_02316</name>
</gene>
<protein>
    <recommendedName>
        <fullName evidence="4">CvpA family protein</fullName>
    </recommendedName>
</protein>
<keyword evidence="3" id="KW-1185">Reference proteome</keyword>